<dbReference type="RefSeq" id="WP_187466679.1">
    <property type="nucleotide sequence ID" value="NZ_JACSIT010000100.1"/>
</dbReference>
<evidence type="ECO:0000256" key="3">
    <source>
        <dbReference type="ARBA" id="ARBA00022617"/>
    </source>
</evidence>
<comment type="caution">
    <text evidence="10">The sequence shown here is derived from an EMBL/GenBank/DDBJ whole genome shotgun (WGS) entry which is preliminary data.</text>
</comment>
<dbReference type="InterPro" id="IPR017511">
    <property type="entry name" value="PQQ_mDH"/>
</dbReference>
<keyword evidence="11" id="KW-1185">Reference proteome</keyword>
<dbReference type="InterPro" id="IPR011047">
    <property type="entry name" value="Quinoprotein_ADH-like_sf"/>
</dbReference>
<evidence type="ECO:0000256" key="4">
    <source>
        <dbReference type="ARBA" id="ARBA00022723"/>
    </source>
</evidence>
<comment type="cofactor">
    <cofactor evidence="1">
        <name>pyrroloquinoline quinone</name>
        <dbReference type="ChEBI" id="CHEBI:58442"/>
    </cofactor>
</comment>
<dbReference type="GO" id="GO:0048038">
    <property type="term" value="F:quinone binding"/>
    <property type="evidence" value="ECO:0007669"/>
    <property type="project" value="InterPro"/>
</dbReference>
<evidence type="ECO:0000256" key="5">
    <source>
        <dbReference type="ARBA" id="ARBA00022729"/>
    </source>
</evidence>
<dbReference type="SUPFAM" id="SSF50998">
    <property type="entry name" value="Quinoprotein alcohol dehydrogenase-like"/>
    <property type="match status" value="1"/>
</dbReference>
<protein>
    <submittedName>
        <fullName evidence="10">PQQ-binding-like beta-propeller repeat protein</fullName>
    </submittedName>
</protein>
<dbReference type="CDD" id="cd10280">
    <property type="entry name" value="PQQ_mGDH"/>
    <property type="match status" value="1"/>
</dbReference>
<dbReference type="Pfam" id="PF01011">
    <property type="entry name" value="PQQ"/>
    <property type="match status" value="2"/>
</dbReference>
<dbReference type="GO" id="GO:0016020">
    <property type="term" value="C:membrane"/>
    <property type="evidence" value="ECO:0007669"/>
    <property type="project" value="InterPro"/>
</dbReference>
<dbReference type="GO" id="GO:0009055">
    <property type="term" value="F:electron transfer activity"/>
    <property type="evidence" value="ECO:0007669"/>
    <property type="project" value="InterPro"/>
</dbReference>
<reference evidence="10" key="1">
    <citation type="submission" date="2020-08" db="EMBL/GenBank/DDBJ databases">
        <title>Lewinella bacteria from marine environments.</title>
        <authorList>
            <person name="Zhong Y."/>
        </authorList>
    </citation>
    <scope>NUCLEOTIDE SEQUENCE</scope>
    <source>
        <strain evidence="10">KCTC 42187</strain>
    </source>
</reference>
<sequence>MRHLLFLALPLLVACNHSPSDPAVADVHLTWSHYGGDPGLNHYSSSTHIDTGNVAQLLPAWTYRTGDADSANFSQIQCNPIVIDSTLYGVSPQMRLFALDAATGREKWVFSPQDSALDARGGVYKHVMINSRGLAHWTDGTEHRLFFAAGSLTYAIDASTGRVIPSFGDQGKIDLHLGLGRNVDNNFIVSTSPGIVYQDLLIMGTRVDETLPAAPGHIRAYDVRTGQQKWIFRTIPGPQDEGYNTWGNPSAWEYTGGANAWSGFSLDHARGTVFCGTGSASYDFYGGNRPGENLYANCVLALDAATGERKWHFQTVHHDLWDKDLPTPPVLVTVRHGGKSIDAVAQPTKNGYLFVLDRDTGEPLFPVDEVPVNITDALPGEHPHPTQPIPRLPAPFARQTLTADDINPYLPAGEQENIRKIFAAARFGHPYLPPSATPLLLLPGYDGGAEWGGPAYDPATNLLYLNANQMAWQLEMEPVSWSAPGPESWLQAGERLYGKHCQSCHGTDRAGQGNNPTLVNIGSRYDRASLGTLLASGRRMMPAFAHLAEEEVSAIASFIFEQKEEGQRDFSIQPLSPEEDPHFVPYKLKGYRKFLATDGKPAFSPPWGTLTAIDLNSGAHRWSIPLGEYPDYQASGIPPTGTENYGGPVVTAGGVVFIAATADRKFRAFNKRNGQLLWETELPAAGFATPAVYELRGRQYVVIACGGGKLRSPAGDSYVAFALPE</sequence>
<dbReference type="EMBL" id="JACSIT010000100">
    <property type="protein sequence ID" value="MBC6994610.1"/>
    <property type="molecule type" value="Genomic_DNA"/>
</dbReference>
<dbReference type="GO" id="GO:0016614">
    <property type="term" value="F:oxidoreductase activity, acting on CH-OH group of donors"/>
    <property type="evidence" value="ECO:0007669"/>
    <property type="project" value="InterPro"/>
</dbReference>
<accession>A0A923PLG5</accession>
<dbReference type="GO" id="GO:0020037">
    <property type="term" value="F:heme binding"/>
    <property type="evidence" value="ECO:0007669"/>
    <property type="project" value="InterPro"/>
</dbReference>
<organism evidence="10 11">
    <name type="scientific">Neolewinella lacunae</name>
    <dbReference type="NCBI Taxonomy" id="1517758"/>
    <lineage>
        <taxon>Bacteria</taxon>
        <taxon>Pseudomonadati</taxon>
        <taxon>Bacteroidota</taxon>
        <taxon>Saprospiria</taxon>
        <taxon>Saprospirales</taxon>
        <taxon>Lewinellaceae</taxon>
        <taxon>Neolewinella</taxon>
    </lineage>
</organism>
<dbReference type="InterPro" id="IPR009056">
    <property type="entry name" value="Cyt_c-like_dom"/>
</dbReference>
<keyword evidence="5" id="KW-0732">Signal</keyword>
<evidence type="ECO:0000256" key="7">
    <source>
        <dbReference type="ARBA" id="ARBA00023004"/>
    </source>
</evidence>
<proteinExistence type="inferred from homology"/>
<dbReference type="Pfam" id="PF13442">
    <property type="entry name" value="Cytochrome_CBB3"/>
    <property type="match status" value="1"/>
</dbReference>
<feature type="domain" description="Cytochrome c" evidence="9">
    <location>
        <begin position="488"/>
        <end position="563"/>
    </location>
</feature>
<dbReference type="PROSITE" id="PS51257">
    <property type="entry name" value="PROKAR_LIPOPROTEIN"/>
    <property type="match status" value="1"/>
</dbReference>
<evidence type="ECO:0000256" key="6">
    <source>
        <dbReference type="ARBA" id="ARBA00023002"/>
    </source>
</evidence>
<dbReference type="AlphaFoldDB" id="A0A923PLG5"/>
<evidence type="ECO:0000256" key="8">
    <source>
        <dbReference type="PROSITE-ProRule" id="PRU00433"/>
    </source>
</evidence>
<evidence type="ECO:0000313" key="11">
    <source>
        <dbReference type="Proteomes" id="UP000650081"/>
    </source>
</evidence>
<dbReference type="Gene3D" id="1.10.760.10">
    <property type="entry name" value="Cytochrome c-like domain"/>
    <property type="match status" value="1"/>
</dbReference>
<keyword evidence="3 8" id="KW-0349">Heme</keyword>
<dbReference type="GO" id="GO:0046872">
    <property type="term" value="F:metal ion binding"/>
    <property type="evidence" value="ECO:0007669"/>
    <property type="project" value="UniProtKB-KW"/>
</dbReference>
<dbReference type="InterPro" id="IPR018391">
    <property type="entry name" value="PQQ_b-propeller_rpt"/>
</dbReference>
<dbReference type="PANTHER" id="PTHR32303">
    <property type="entry name" value="QUINOPROTEIN ALCOHOL DEHYDROGENASE (CYTOCHROME C)"/>
    <property type="match status" value="1"/>
</dbReference>
<keyword evidence="4 8" id="KW-0479">Metal-binding</keyword>
<evidence type="ECO:0000256" key="1">
    <source>
        <dbReference type="ARBA" id="ARBA00001931"/>
    </source>
</evidence>
<evidence type="ECO:0000313" key="10">
    <source>
        <dbReference type="EMBL" id="MBC6994610.1"/>
    </source>
</evidence>
<keyword evidence="7 8" id="KW-0408">Iron</keyword>
<dbReference type="InterPro" id="IPR036909">
    <property type="entry name" value="Cyt_c-like_dom_sf"/>
</dbReference>
<dbReference type="SMART" id="SM00564">
    <property type="entry name" value="PQQ"/>
    <property type="match status" value="5"/>
</dbReference>
<gene>
    <name evidence="10" type="ORF">H9S92_10580</name>
</gene>
<dbReference type="SUPFAM" id="SSF46626">
    <property type="entry name" value="Cytochrome c"/>
    <property type="match status" value="1"/>
</dbReference>
<dbReference type="Proteomes" id="UP000650081">
    <property type="component" value="Unassembled WGS sequence"/>
</dbReference>
<dbReference type="Gene3D" id="2.140.10.10">
    <property type="entry name" value="Quinoprotein alcohol dehydrogenase-like superfamily"/>
    <property type="match status" value="2"/>
</dbReference>
<name>A0A923PLG5_9BACT</name>
<evidence type="ECO:0000259" key="9">
    <source>
        <dbReference type="PROSITE" id="PS51007"/>
    </source>
</evidence>
<dbReference type="PROSITE" id="PS51007">
    <property type="entry name" value="CYTC"/>
    <property type="match status" value="1"/>
</dbReference>
<keyword evidence="6" id="KW-0560">Oxidoreductase</keyword>
<dbReference type="PANTHER" id="PTHR32303:SF4">
    <property type="entry name" value="QUINOPROTEIN GLUCOSE DEHYDROGENASE"/>
    <property type="match status" value="1"/>
</dbReference>
<comment type="similarity">
    <text evidence="2">Belongs to the bacterial PQQ dehydrogenase family.</text>
</comment>
<evidence type="ECO:0000256" key="2">
    <source>
        <dbReference type="ARBA" id="ARBA00008156"/>
    </source>
</evidence>
<dbReference type="InterPro" id="IPR002372">
    <property type="entry name" value="PQQ_rpt_dom"/>
</dbReference>